<dbReference type="Proteomes" id="UP001362999">
    <property type="component" value="Unassembled WGS sequence"/>
</dbReference>
<dbReference type="AlphaFoldDB" id="A0AAW0A9D8"/>
<protein>
    <submittedName>
        <fullName evidence="1">Uncharacterized protein</fullName>
    </submittedName>
</protein>
<gene>
    <name evidence="1" type="ORF">R3P38DRAFT_3214722</name>
</gene>
<comment type="caution">
    <text evidence="1">The sequence shown here is derived from an EMBL/GenBank/DDBJ whole genome shotgun (WGS) entry which is preliminary data.</text>
</comment>
<dbReference type="EMBL" id="JAWWNJ010000077">
    <property type="protein sequence ID" value="KAK7005776.1"/>
    <property type="molecule type" value="Genomic_DNA"/>
</dbReference>
<sequence>MTSAVPLDTIATSLEDLRDDSVTTRCLCPCDDNSTLRVLEFLWGLDIYALNPMQDSMRDSKSSRLEFNKSMDIKLPDGHRTWTLVPTEETLVAMLDLHRQNCNVPVSERTSLFTEFSASQFEYIFVPLTTQLDFFIRVSGKPQKYTAPYNDFPRVISSANPFFVAFDSRPSIKKYRHFPSEEWRRVFVHLSILWHPSPLPDDFIYSCYPPTLYSVSDHDASDGGSNCASEETAMSPVCEGPFLNPDKEAFVCKWVQEERQQPCDRVIPGDLVPPAYWEERTRSVPEACRKRAQWRVESKRGFQYFERYLPKAAARYKAGSG</sequence>
<accession>A0AAW0A9D8</accession>
<reference evidence="1 2" key="1">
    <citation type="journal article" date="2024" name="J Genomics">
        <title>Draft genome sequencing and assembly of Favolaschia claudopus CIRM-BRFM 2984 isolated from oak limbs.</title>
        <authorList>
            <person name="Navarro D."/>
            <person name="Drula E."/>
            <person name="Chaduli D."/>
            <person name="Cazenave R."/>
            <person name="Ahrendt S."/>
            <person name="Wang J."/>
            <person name="Lipzen A."/>
            <person name="Daum C."/>
            <person name="Barry K."/>
            <person name="Grigoriev I.V."/>
            <person name="Favel A."/>
            <person name="Rosso M.N."/>
            <person name="Martin F."/>
        </authorList>
    </citation>
    <scope>NUCLEOTIDE SEQUENCE [LARGE SCALE GENOMIC DNA]</scope>
    <source>
        <strain evidence="1 2">CIRM-BRFM 2984</strain>
    </source>
</reference>
<proteinExistence type="predicted"/>
<keyword evidence="2" id="KW-1185">Reference proteome</keyword>
<organism evidence="1 2">
    <name type="scientific">Favolaschia claudopus</name>
    <dbReference type="NCBI Taxonomy" id="2862362"/>
    <lineage>
        <taxon>Eukaryota</taxon>
        <taxon>Fungi</taxon>
        <taxon>Dikarya</taxon>
        <taxon>Basidiomycota</taxon>
        <taxon>Agaricomycotina</taxon>
        <taxon>Agaricomycetes</taxon>
        <taxon>Agaricomycetidae</taxon>
        <taxon>Agaricales</taxon>
        <taxon>Marasmiineae</taxon>
        <taxon>Mycenaceae</taxon>
        <taxon>Favolaschia</taxon>
    </lineage>
</organism>
<evidence type="ECO:0000313" key="1">
    <source>
        <dbReference type="EMBL" id="KAK7005776.1"/>
    </source>
</evidence>
<name>A0AAW0A9D8_9AGAR</name>
<evidence type="ECO:0000313" key="2">
    <source>
        <dbReference type="Proteomes" id="UP001362999"/>
    </source>
</evidence>